<dbReference type="Gene3D" id="3.20.20.60">
    <property type="entry name" value="Phosphoenolpyruvate-binding domains"/>
    <property type="match status" value="1"/>
</dbReference>
<dbReference type="InterPro" id="IPR039556">
    <property type="entry name" value="ICL/PEPM"/>
</dbReference>
<dbReference type="Pfam" id="PF13714">
    <property type="entry name" value="PEP_mutase"/>
    <property type="match status" value="1"/>
</dbReference>
<dbReference type="Proteomes" id="UP000294744">
    <property type="component" value="Unassembled WGS sequence"/>
</dbReference>
<evidence type="ECO:0000313" key="2">
    <source>
        <dbReference type="Proteomes" id="UP000294744"/>
    </source>
</evidence>
<proteinExistence type="predicted"/>
<sequence length="260" mass="26935">MDFHALHEGVEPLLLPNAWDFASAAALAEAGFAAIGTTSLGVAAAHGVPDGTGGTEDETLDLAEKIVGLPVPVTVDIEAGFGLSPTEIGDFAARLADLGVAGINIEDELCDPELHEQRIAVIRERAPDLFLNARTDTHWLNPDPSLSDALERVRRYAGAGASGVFVPGISAGDDVRALVEAVDVPVNVLYEPGRSIEELAALGVARVSTGSLLYRAALHAAVTTAREIRAGGATAADVPGYQAVQDYIIGGRRRGSGGLK</sequence>
<dbReference type="GO" id="GO:0016829">
    <property type="term" value="F:lyase activity"/>
    <property type="evidence" value="ECO:0007669"/>
    <property type="project" value="UniProtKB-KW"/>
</dbReference>
<dbReference type="CDD" id="cd00377">
    <property type="entry name" value="ICL_PEPM"/>
    <property type="match status" value="1"/>
</dbReference>
<dbReference type="InterPro" id="IPR015813">
    <property type="entry name" value="Pyrv/PenolPyrv_kinase-like_dom"/>
</dbReference>
<keyword evidence="2" id="KW-1185">Reference proteome</keyword>
<dbReference type="RefSeq" id="WP_132619348.1">
    <property type="nucleotide sequence ID" value="NZ_SMKV01000003.1"/>
</dbReference>
<keyword evidence="1" id="KW-0456">Lyase</keyword>
<accession>A0A4R4V8N9</accession>
<evidence type="ECO:0000313" key="1">
    <source>
        <dbReference type="EMBL" id="TDC95789.1"/>
    </source>
</evidence>
<dbReference type="AlphaFoldDB" id="A0A4R4V8N9"/>
<protein>
    <submittedName>
        <fullName evidence="1">Isocitrate lyase/phosphoenolpyruvate mutase family protein</fullName>
    </submittedName>
</protein>
<keyword evidence="1" id="KW-0670">Pyruvate</keyword>
<dbReference type="OrthoDB" id="9780430at2"/>
<organism evidence="1 2">
    <name type="scientific">Saccharopolyspora aridisoli</name>
    <dbReference type="NCBI Taxonomy" id="2530385"/>
    <lineage>
        <taxon>Bacteria</taxon>
        <taxon>Bacillati</taxon>
        <taxon>Actinomycetota</taxon>
        <taxon>Actinomycetes</taxon>
        <taxon>Pseudonocardiales</taxon>
        <taxon>Pseudonocardiaceae</taxon>
        <taxon>Saccharopolyspora</taxon>
    </lineage>
</organism>
<dbReference type="PANTHER" id="PTHR42905">
    <property type="entry name" value="PHOSPHOENOLPYRUVATE CARBOXYLASE"/>
    <property type="match status" value="1"/>
</dbReference>
<comment type="caution">
    <text evidence="1">The sequence shown here is derived from an EMBL/GenBank/DDBJ whole genome shotgun (WGS) entry which is preliminary data.</text>
</comment>
<dbReference type="InterPro" id="IPR040442">
    <property type="entry name" value="Pyrv_kinase-like_dom_sf"/>
</dbReference>
<name>A0A4R4V8N9_9PSEU</name>
<dbReference type="SUPFAM" id="SSF51621">
    <property type="entry name" value="Phosphoenolpyruvate/pyruvate domain"/>
    <property type="match status" value="1"/>
</dbReference>
<reference evidence="1 2" key="1">
    <citation type="submission" date="2019-03" db="EMBL/GenBank/DDBJ databases">
        <title>Draft genome sequences of novel Actinobacteria.</title>
        <authorList>
            <person name="Sahin N."/>
            <person name="Ay H."/>
            <person name="Saygin H."/>
        </authorList>
    </citation>
    <scope>NUCLEOTIDE SEQUENCE [LARGE SCALE GENOMIC DNA]</scope>
    <source>
        <strain evidence="1 2">16K404</strain>
    </source>
</reference>
<dbReference type="PANTHER" id="PTHR42905:SF16">
    <property type="entry name" value="CARBOXYPHOSPHONOENOLPYRUVATE PHOSPHONOMUTASE-LIKE PROTEIN (AFU_ORTHOLOGUE AFUA_5G07230)"/>
    <property type="match status" value="1"/>
</dbReference>
<gene>
    <name evidence="1" type="ORF">E1161_03065</name>
</gene>
<dbReference type="EMBL" id="SMKV01000003">
    <property type="protein sequence ID" value="TDC95789.1"/>
    <property type="molecule type" value="Genomic_DNA"/>
</dbReference>